<evidence type="ECO:0000313" key="1">
    <source>
        <dbReference type="EMBL" id="MFJ3048524.1"/>
    </source>
</evidence>
<gene>
    <name evidence="1" type="ORF">ACIPEN_22040</name>
</gene>
<comment type="caution">
    <text evidence="1">The sequence shown here is derived from an EMBL/GenBank/DDBJ whole genome shotgun (WGS) entry which is preliminary data.</text>
</comment>
<protein>
    <submittedName>
        <fullName evidence="1">Uncharacterized protein</fullName>
    </submittedName>
</protein>
<accession>A0ABW8F5G6</accession>
<organism evidence="1 2">
    <name type="scientific">Herbaspirillum chlorophenolicum</name>
    <dbReference type="NCBI Taxonomy" id="211589"/>
    <lineage>
        <taxon>Bacteria</taxon>
        <taxon>Pseudomonadati</taxon>
        <taxon>Pseudomonadota</taxon>
        <taxon>Betaproteobacteria</taxon>
        <taxon>Burkholderiales</taxon>
        <taxon>Oxalobacteraceae</taxon>
        <taxon>Herbaspirillum</taxon>
    </lineage>
</organism>
<sequence>MQLSNLPARIAAIFAASAAPGYRNTIPLTQAGIAQPGQASYDVGFPSVTMQPAASGGINPYGQDFNGLGFALTAVQQWQSAGGTFPFDSAFATSVGGYPKGAVLINSAGDGFWISLADSNTNNPDTGGANWAPIDGYGITAVTGLTNANVT</sequence>
<name>A0ABW8F5G6_9BURK</name>
<reference evidence="1 2" key="1">
    <citation type="submission" date="2024-10" db="EMBL/GenBank/DDBJ databases">
        <title>The Natural Products Discovery Center: Release of the First 8490 Sequenced Strains for Exploring Actinobacteria Biosynthetic Diversity.</title>
        <authorList>
            <person name="Kalkreuter E."/>
            <person name="Kautsar S.A."/>
            <person name="Yang D."/>
            <person name="Bader C.D."/>
            <person name="Teijaro C.N."/>
            <person name="Fluegel L."/>
            <person name="Davis C.M."/>
            <person name="Simpson J.R."/>
            <person name="Lauterbach L."/>
            <person name="Steele A.D."/>
            <person name="Gui C."/>
            <person name="Meng S."/>
            <person name="Li G."/>
            <person name="Viehrig K."/>
            <person name="Ye F."/>
            <person name="Su P."/>
            <person name="Kiefer A.F."/>
            <person name="Nichols A."/>
            <person name="Cepeda A.J."/>
            <person name="Yan W."/>
            <person name="Fan B."/>
            <person name="Jiang Y."/>
            <person name="Adhikari A."/>
            <person name="Zheng C.-J."/>
            <person name="Schuster L."/>
            <person name="Cowan T.M."/>
            <person name="Smanski M.J."/>
            <person name="Chevrette M.G."/>
            <person name="De Carvalho L.P.S."/>
            <person name="Shen B."/>
        </authorList>
    </citation>
    <scope>NUCLEOTIDE SEQUENCE [LARGE SCALE GENOMIC DNA]</scope>
    <source>
        <strain evidence="1 2">NPDC087045</strain>
    </source>
</reference>
<feature type="non-terminal residue" evidence="1">
    <location>
        <position position="151"/>
    </location>
</feature>
<dbReference type="EMBL" id="JBIUZV010000021">
    <property type="protein sequence ID" value="MFJ3048524.1"/>
    <property type="molecule type" value="Genomic_DNA"/>
</dbReference>
<proteinExistence type="predicted"/>
<dbReference type="RefSeq" id="WP_402703602.1">
    <property type="nucleotide sequence ID" value="NZ_JBIUZV010000021.1"/>
</dbReference>
<dbReference type="Proteomes" id="UP001617427">
    <property type="component" value="Unassembled WGS sequence"/>
</dbReference>
<keyword evidence="2" id="KW-1185">Reference proteome</keyword>
<evidence type="ECO:0000313" key="2">
    <source>
        <dbReference type="Proteomes" id="UP001617427"/>
    </source>
</evidence>